<keyword evidence="8" id="KW-1185">Reference proteome</keyword>
<dbReference type="InterPro" id="IPR001851">
    <property type="entry name" value="ABC_transp_permease"/>
</dbReference>
<organism evidence="7 8">
    <name type="scientific">Carboxydichorda subterranea</name>
    <dbReference type="NCBI Taxonomy" id="3109565"/>
    <lineage>
        <taxon>Bacteria</taxon>
        <taxon>Bacillati</taxon>
        <taxon>Bacillota</taxon>
        <taxon>Limnochordia</taxon>
        <taxon>Limnochordales</taxon>
        <taxon>Geochordaceae</taxon>
        <taxon>Carboxydichorda</taxon>
    </lineage>
</organism>
<dbReference type="EMBL" id="CP141615">
    <property type="protein sequence ID" value="WRP17019.1"/>
    <property type="molecule type" value="Genomic_DNA"/>
</dbReference>
<feature type="transmembrane region" description="Helical" evidence="6">
    <location>
        <begin position="391"/>
        <end position="412"/>
    </location>
</feature>
<evidence type="ECO:0000313" key="7">
    <source>
        <dbReference type="EMBL" id="WRP17019.1"/>
    </source>
</evidence>
<evidence type="ECO:0000256" key="2">
    <source>
        <dbReference type="ARBA" id="ARBA00022475"/>
    </source>
</evidence>
<feature type="transmembrane region" description="Helical" evidence="6">
    <location>
        <begin position="152"/>
        <end position="172"/>
    </location>
</feature>
<dbReference type="Proteomes" id="UP001332192">
    <property type="component" value="Chromosome"/>
</dbReference>
<feature type="transmembrane region" description="Helical" evidence="6">
    <location>
        <begin position="208"/>
        <end position="227"/>
    </location>
</feature>
<sequence>MSTAVSPATAVSQAMLGRRSSTPAVVAFVIAAAIVALFGRSTPAGVDAVFGLNPGGFTQAVELPDLVIPAAPAIYVLAAVAAALAGGYLAWPRLRGGVVVGLSVSAFVVAFLVWAVQGQSLNLLGMLESTLLRATPIALGALSGVLCERAAVINIAIEGMMLSAAMVAVVVGSVTGNLYLALVAAVAVGGLLGLVHGVLAIKYRVDQIVSGTVINIFAVGATSYASARFLEKYMWLNNSGTLPVWAVPGLVKIPIVGPVLFENSLIPYLMLALVIGVHVLLFRTRFGLRMRAVGEHPRAADTLGINVWRTRYLSVLLGGMVAGIGGAYFTIGSVGRFDEVMTAGRGFIGLAAMIFGNWTPFGAFASSLVFGFADSLQTKLQILQVPIPSEFLLMAPYIATMIAISGVVGRVVPPAADGQPYEK</sequence>
<feature type="transmembrane region" description="Helical" evidence="6">
    <location>
        <begin position="25"/>
        <end position="46"/>
    </location>
</feature>
<feature type="transmembrane region" description="Helical" evidence="6">
    <location>
        <begin position="123"/>
        <end position="145"/>
    </location>
</feature>
<feature type="transmembrane region" description="Helical" evidence="6">
    <location>
        <begin position="347"/>
        <end position="370"/>
    </location>
</feature>
<evidence type="ECO:0000256" key="5">
    <source>
        <dbReference type="ARBA" id="ARBA00023136"/>
    </source>
</evidence>
<evidence type="ECO:0000313" key="8">
    <source>
        <dbReference type="Proteomes" id="UP001332192"/>
    </source>
</evidence>
<keyword evidence="5 6" id="KW-0472">Membrane</keyword>
<keyword evidence="3 6" id="KW-0812">Transmembrane</keyword>
<dbReference type="PANTHER" id="PTHR43370">
    <property type="entry name" value="SUGAR ABC TRANSPORTER INTEGRAL MEMBRANE PROTEIN-RELATED"/>
    <property type="match status" value="1"/>
</dbReference>
<evidence type="ECO:0000256" key="6">
    <source>
        <dbReference type="SAM" id="Phobius"/>
    </source>
</evidence>
<feature type="transmembrane region" description="Helical" evidence="6">
    <location>
        <begin position="265"/>
        <end position="282"/>
    </location>
</feature>
<feature type="transmembrane region" description="Helical" evidence="6">
    <location>
        <begin position="66"/>
        <end position="91"/>
    </location>
</feature>
<dbReference type="PANTHER" id="PTHR43370:SF1">
    <property type="entry name" value="GUANOSINE ABC TRANSPORTER PERMEASE PROTEIN NUPQ"/>
    <property type="match status" value="1"/>
</dbReference>
<keyword evidence="4 6" id="KW-1133">Transmembrane helix</keyword>
<evidence type="ECO:0000256" key="3">
    <source>
        <dbReference type="ARBA" id="ARBA00022692"/>
    </source>
</evidence>
<evidence type="ECO:0000256" key="4">
    <source>
        <dbReference type="ARBA" id="ARBA00022989"/>
    </source>
</evidence>
<accession>A0ABZ1BW51</accession>
<name>A0ABZ1BW51_9FIRM</name>
<comment type="subcellular location">
    <subcellularLocation>
        <location evidence="1">Cell membrane</location>
        <topology evidence="1">Multi-pass membrane protein</topology>
    </subcellularLocation>
</comment>
<feature type="transmembrane region" description="Helical" evidence="6">
    <location>
        <begin position="178"/>
        <end position="201"/>
    </location>
</feature>
<protein>
    <submittedName>
        <fullName evidence="7">ABC transporter permease</fullName>
    </submittedName>
</protein>
<feature type="transmembrane region" description="Helical" evidence="6">
    <location>
        <begin position="312"/>
        <end position="335"/>
    </location>
</feature>
<gene>
    <name evidence="7" type="ORF">U7230_13160</name>
</gene>
<proteinExistence type="predicted"/>
<dbReference type="Pfam" id="PF02653">
    <property type="entry name" value="BPD_transp_2"/>
    <property type="match status" value="1"/>
</dbReference>
<evidence type="ECO:0000256" key="1">
    <source>
        <dbReference type="ARBA" id="ARBA00004651"/>
    </source>
</evidence>
<keyword evidence="2" id="KW-1003">Cell membrane</keyword>
<dbReference type="CDD" id="cd06580">
    <property type="entry name" value="TM_PBP1_transp_TpRbsC_like"/>
    <property type="match status" value="1"/>
</dbReference>
<dbReference type="RefSeq" id="WP_324716291.1">
    <property type="nucleotide sequence ID" value="NZ_CP141615.1"/>
</dbReference>
<feature type="transmembrane region" description="Helical" evidence="6">
    <location>
        <begin position="98"/>
        <end position="117"/>
    </location>
</feature>
<reference evidence="7 8" key="1">
    <citation type="journal article" date="2024" name="Front. Microbiol.">
        <title>Novel thermophilic genera Geochorda gen. nov. and Carboxydochorda gen. nov. from the deep terrestrial subsurface reveal the ecophysiological diversity in the class Limnochordia.</title>
        <authorList>
            <person name="Karnachuk O.V."/>
            <person name="Lukina A.P."/>
            <person name="Avakyan M.R."/>
            <person name="Kadnikov V.V."/>
            <person name="Begmatov S."/>
            <person name="Beletsky A.V."/>
            <person name="Vlasova K.G."/>
            <person name="Novikov A.A."/>
            <person name="Shcherbakova V.A."/>
            <person name="Mardanov A.V."/>
            <person name="Ravin N.V."/>
        </authorList>
    </citation>
    <scope>NUCLEOTIDE SEQUENCE [LARGE SCALE GENOMIC DNA]</scope>
    <source>
        <strain evidence="7 8">L945</strain>
    </source>
</reference>